<comment type="caution">
    <text evidence="4">The sequence shown here is derived from an EMBL/GenBank/DDBJ whole genome shotgun (WGS) entry which is preliminary data.</text>
</comment>
<dbReference type="NCBIfam" id="TIGR00104">
    <property type="entry name" value="tRNA_TsaA"/>
    <property type="match status" value="1"/>
</dbReference>
<proteinExistence type="inferred from homology"/>
<dbReference type="PANTHER" id="PTHR12818">
    <property type="entry name" value="TRNA (ADENINE(37)-N6)-METHYLTRANSFERASE"/>
    <property type="match status" value="1"/>
</dbReference>
<dbReference type="InterPro" id="IPR023368">
    <property type="entry name" value="UPF0066_cons_site"/>
</dbReference>
<accession>A0A7Z8KN11</accession>
<dbReference type="OrthoDB" id="40408at2157"/>
<dbReference type="InterPro" id="IPR040372">
    <property type="entry name" value="YaeB-like"/>
</dbReference>
<dbReference type="SUPFAM" id="SSF118196">
    <property type="entry name" value="YaeB-like"/>
    <property type="match status" value="1"/>
</dbReference>
<keyword evidence="5" id="KW-1185">Reference proteome</keyword>
<dbReference type="Proteomes" id="UP000319335">
    <property type="component" value="Unassembled WGS sequence"/>
</dbReference>
<sequence length="133" mass="14730">MSENNNDISIVMHPIGFVNNSISGPASAREKKDTESLIVLNSEYAEGLDSITDFEKIQVFFYFHLSEGFSMMQKRRYDGKVAGVFASRSPKRPNGIGVTVVDLLKVDDNILHVKGLDAINGTPVLDIKPYIPQ</sequence>
<dbReference type="PROSITE" id="PS51668">
    <property type="entry name" value="TSAA_2"/>
    <property type="match status" value="1"/>
</dbReference>
<evidence type="ECO:0000256" key="1">
    <source>
        <dbReference type="ARBA" id="ARBA00022691"/>
    </source>
</evidence>
<gene>
    <name evidence="4" type="primary">tsaA</name>
    <name evidence="4" type="ORF">FKV42_08900</name>
</gene>
<dbReference type="PROSITE" id="PS01318">
    <property type="entry name" value="TSAA_1"/>
    <property type="match status" value="1"/>
</dbReference>
<dbReference type="PANTHER" id="PTHR12818:SF0">
    <property type="entry name" value="TRNA (ADENINE(37)-N6)-METHYLTRANSFERASE"/>
    <property type="match status" value="1"/>
</dbReference>
<feature type="domain" description="TsaA-like" evidence="3">
    <location>
        <begin position="12"/>
        <end position="133"/>
    </location>
</feature>
<organism evidence="4 5">
    <name type="scientific">Methanolobus vulcani</name>
    <dbReference type="NCBI Taxonomy" id="38026"/>
    <lineage>
        <taxon>Archaea</taxon>
        <taxon>Methanobacteriati</taxon>
        <taxon>Methanobacteriota</taxon>
        <taxon>Stenosarchaea group</taxon>
        <taxon>Methanomicrobia</taxon>
        <taxon>Methanosarcinales</taxon>
        <taxon>Methanosarcinaceae</taxon>
        <taxon>Methanolobus</taxon>
    </lineage>
</organism>
<dbReference type="GO" id="GO:0032259">
    <property type="term" value="P:methylation"/>
    <property type="evidence" value="ECO:0007669"/>
    <property type="project" value="UniProtKB-KW"/>
</dbReference>
<dbReference type="GO" id="GO:0008168">
    <property type="term" value="F:methyltransferase activity"/>
    <property type="evidence" value="ECO:0007669"/>
    <property type="project" value="UniProtKB-KW"/>
</dbReference>
<keyword evidence="1" id="KW-0949">S-adenosyl-L-methionine</keyword>
<dbReference type="RefSeq" id="WP_154809887.1">
    <property type="nucleotide sequence ID" value="NZ_VIAQ01000015.1"/>
</dbReference>
<evidence type="ECO:0000256" key="2">
    <source>
        <dbReference type="ARBA" id="ARBA00033753"/>
    </source>
</evidence>
<dbReference type="Gene3D" id="2.40.30.70">
    <property type="entry name" value="YaeB-like"/>
    <property type="match status" value="1"/>
</dbReference>
<keyword evidence="4" id="KW-0808">Transferase</keyword>
<dbReference type="InterPro" id="IPR036413">
    <property type="entry name" value="YaeB-like_sf"/>
</dbReference>
<evidence type="ECO:0000313" key="4">
    <source>
        <dbReference type="EMBL" id="TQD25159.1"/>
    </source>
</evidence>
<dbReference type="CDD" id="cd09281">
    <property type="entry name" value="UPF0066"/>
    <property type="match status" value="1"/>
</dbReference>
<dbReference type="AlphaFoldDB" id="A0A7Z8KN11"/>
<dbReference type="Pfam" id="PF01980">
    <property type="entry name" value="TrmO_N"/>
    <property type="match status" value="1"/>
</dbReference>
<evidence type="ECO:0000313" key="5">
    <source>
        <dbReference type="Proteomes" id="UP000319335"/>
    </source>
</evidence>
<evidence type="ECO:0000259" key="3">
    <source>
        <dbReference type="PROSITE" id="PS51668"/>
    </source>
</evidence>
<reference evidence="4 5" key="1">
    <citation type="submission" date="2019-06" db="EMBL/GenBank/DDBJ databases">
        <title>Draft genome sequence of Methanolobus vulcani B1d.</title>
        <authorList>
            <person name="Creighbaum A.J."/>
            <person name="Ticak T."/>
            <person name="Hariraju D."/>
            <person name="Arivett B.A."/>
            <person name="Ferguson D.J.Jr."/>
        </authorList>
    </citation>
    <scope>NUCLEOTIDE SEQUENCE [LARGE SCALE GENOMIC DNA]</scope>
    <source>
        <strain evidence="4 5">B1d</strain>
    </source>
</reference>
<protein>
    <submittedName>
        <fullName evidence="4">tRNA (N6-threonylcarbamoyladenosine(37)-N6)-methyltransferase TrmO</fullName>
    </submittedName>
</protein>
<dbReference type="InterPro" id="IPR036414">
    <property type="entry name" value="YaeB_N_sf"/>
</dbReference>
<keyword evidence="4" id="KW-0489">Methyltransferase</keyword>
<comment type="similarity">
    <text evidence="2">Belongs to the tRNA methyltransferase O family.</text>
</comment>
<dbReference type="EMBL" id="VIAQ01000015">
    <property type="protein sequence ID" value="TQD25159.1"/>
    <property type="molecule type" value="Genomic_DNA"/>
</dbReference>
<name>A0A7Z8KN11_9EURY</name>
<dbReference type="InterPro" id="IPR023370">
    <property type="entry name" value="TrmO-like_N"/>
</dbReference>